<proteinExistence type="predicted"/>
<evidence type="ECO:0000256" key="2">
    <source>
        <dbReference type="ARBA" id="ARBA00022737"/>
    </source>
</evidence>
<evidence type="ECO:0000256" key="3">
    <source>
        <dbReference type="ARBA" id="ARBA00022801"/>
    </source>
</evidence>
<feature type="domain" description="PLD phosphodiesterase" evidence="5">
    <location>
        <begin position="526"/>
        <end position="553"/>
    </location>
</feature>
<gene>
    <name evidence="6" type="ORF">BV912_00645</name>
</gene>
<dbReference type="AlphaFoldDB" id="A0A1X3DLQ6"/>
<dbReference type="InterPro" id="IPR015679">
    <property type="entry name" value="PLipase_D_fam"/>
</dbReference>
<dbReference type="Pfam" id="PF13091">
    <property type="entry name" value="PLDc_2"/>
    <property type="match status" value="1"/>
</dbReference>
<comment type="catalytic activity">
    <reaction evidence="1">
        <text>a 1,2-diacyl-sn-glycero-3-phosphocholine + H2O = a 1,2-diacyl-sn-glycero-3-phosphate + choline + H(+)</text>
        <dbReference type="Rhea" id="RHEA:14445"/>
        <dbReference type="ChEBI" id="CHEBI:15354"/>
        <dbReference type="ChEBI" id="CHEBI:15377"/>
        <dbReference type="ChEBI" id="CHEBI:15378"/>
        <dbReference type="ChEBI" id="CHEBI:57643"/>
        <dbReference type="ChEBI" id="CHEBI:58608"/>
        <dbReference type="EC" id="3.1.4.4"/>
    </reaction>
</comment>
<dbReference type="EMBL" id="MTAB01000001">
    <property type="protein sequence ID" value="OSI25414.1"/>
    <property type="molecule type" value="Genomic_DNA"/>
</dbReference>
<dbReference type="OrthoDB" id="8828485at2"/>
<dbReference type="PANTHER" id="PTHR18896:SF76">
    <property type="entry name" value="PHOSPHOLIPASE"/>
    <property type="match status" value="1"/>
</dbReference>
<sequence length="652" mass="74572">MSKCTTATATKTKLGTNVSMSWFLDKTGDCSPPVAATFKPLINGKEAFTTLHEKIEKASSSIDIAIWGFQPSMHFKRDGKSKCIGDLLIEKANAGVEVRVLVWSMPAKLQTFQEANMGNAPSVYKSGVPGVTQKQRDYDAKWYLAIEGKLHTMYQSPKGADNDTVKINMQKQYNLQHKYPLLIEFSKSQARKNLQFRTRSVANQKNNYLDKELPENAKFILNKFPSHHQKTVSIDIGKPSQAIGFVLEHNMVDNYWDDNSHFYGRTSSPDKGKNVEVPLQDVSSIVSGEVLWFINRNFCQAWDRVSNEKLEEKRKKLTLDQYPLNKSLGTPLMAQILRTYDKPDIEDIKKIYLQNIKKISSYIYTENQYFRWPVLAEAFIQHWQNLRKQGRPASMPIHWFAITNSSDDGLGKGTFTTNKMLEKLGRQDVMPNVGVTERKSEVKNLSLALSASSTHPSRRLDTKQEAEFQKRREELLNQGVEYSGEKYQPYTKEAEEIRESDMVKRLKKELGVKIHVCTLTASNAWKEVYVHSKVTVIDDVFTVISSANLNTRSMQVDTELGIFTESKAVAQKLRKDLWKLHTRDLHRADSDPLKYSAKANPNGMHDPAKAVIAFKEWSKLMEKNKEQIKARKPPMYPLCEFLRLDPKITTLD</sequence>
<name>A0A1X3DLQ6_9NEIS</name>
<comment type="caution">
    <text evidence="6">The sequence shown here is derived from an EMBL/GenBank/DDBJ whole genome shotgun (WGS) entry which is preliminary data.</text>
</comment>
<evidence type="ECO:0000256" key="4">
    <source>
        <dbReference type="ARBA" id="ARBA00023098"/>
    </source>
</evidence>
<reference evidence="7" key="1">
    <citation type="submission" date="2017-01" db="EMBL/GenBank/DDBJ databases">
        <authorList>
            <person name="Mah S.A."/>
            <person name="Swanson W.J."/>
            <person name="Moy G.W."/>
            <person name="Vacquier V.D."/>
        </authorList>
    </citation>
    <scope>NUCLEOTIDE SEQUENCE [LARGE SCALE GENOMIC DNA]</scope>
    <source>
        <strain evidence="7">124861</strain>
    </source>
</reference>
<dbReference type="InterPro" id="IPR025202">
    <property type="entry name" value="PLD-like_dom"/>
</dbReference>
<dbReference type="RefSeq" id="WP_085357617.1">
    <property type="nucleotide sequence ID" value="NZ_MTAB01000001.1"/>
</dbReference>
<keyword evidence="2" id="KW-0677">Repeat</keyword>
<accession>A0A1X3DLQ6</accession>
<keyword evidence="4" id="KW-0443">Lipid metabolism</keyword>
<evidence type="ECO:0000256" key="1">
    <source>
        <dbReference type="ARBA" id="ARBA00000798"/>
    </source>
</evidence>
<protein>
    <recommendedName>
        <fullName evidence="5">PLD phosphodiesterase domain-containing protein</fullName>
    </recommendedName>
</protein>
<keyword evidence="3" id="KW-0378">Hydrolase</keyword>
<dbReference type="PANTHER" id="PTHR18896">
    <property type="entry name" value="PHOSPHOLIPASE D"/>
    <property type="match status" value="1"/>
</dbReference>
<evidence type="ECO:0000313" key="7">
    <source>
        <dbReference type="Proteomes" id="UP000193303"/>
    </source>
</evidence>
<organism evidence="6 7">
    <name type="scientific">Neisseria dumasiana</name>
    <dbReference type="NCBI Taxonomy" id="1931275"/>
    <lineage>
        <taxon>Bacteria</taxon>
        <taxon>Pseudomonadati</taxon>
        <taxon>Pseudomonadota</taxon>
        <taxon>Betaproteobacteria</taxon>
        <taxon>Neisseriales</taxon>
        <taxon>Neisseriaceae</taxon>
        <taxon>Neisseria</taxon>
    </lineage>
</organism>
<evidence type="ECO:0000259" key="5">
    <source>
        <dbReference type="PROSITE" id="PS50035"/>
    </source>
</evidence>
<dbReference type="Proteomes" id="UP000193303">
    <property type="component" value="Unassembled WGS sequence"/>
</dbReference>
<dbReference type="GO" id="GO:0004630">
    <property type="term" value="F:phospholipase D activity"/>
    <property type="evidence" value="ECO:0007669"/>
    <property type="project" value="UniProtKB-EC"/>
</dbReference>
<dbReference type="SUPFAM" id="SSF56024">
    <property type="entry name" value="Phospholipase D/nuclease"/>
    <property type="match status" value="2"/>
</dbReference>
<dbReference type="Gene3D" id="3.30.870.10">
    <property type="entry name" value="Endonuclease Chain A"/>
    <property type="match status" value="2"/>
</dbReference>
<evidence type="ECO:0000313" key="6">
    <source>
        <dbReference type="EMBL" id="OSI25414.1"/>
    </source>
</evidence>
<dbReference type="PROSITE" id="PS50035">
    <property type="entry name" value="PLD"/>
    <property type="match status" value="1"/>
</dbReference>
<dbReference type="InterPro" id="IPR001736">
    <property type="entry name" value="PLipase_D/transphosphatidylase"/>
</dbReference>
<dbReference type="GO" id="GO:0009395">
    <property type="term" value="P:phospholipid catabolic process"/>
    <property type="evidence" value="ECO:0007669"/>
    <property type="project" value="TreeGrafter"/>
</dbReference>